<dbReference type="GO" id="GO:0005886">
    <property type="term" value="C:plasma membrane"/>
    <property type="evidence" value="ECO:0007669"/>
    <property type="project" value="UniProtKB-SubCell"/>
</dbReference>
<keyword evidence="3" id="KW-1003">Cell membrane</keyword>
<dbReference type="Proteomes" id="UP000694522">
    <property type="component" value="Unplaced"/>
</dbReference>
<sequence>MELKRGKTFIKSSVQHEKEPPVLTVPVSKDNTGKDKTAALEGNQSIAEVQLACLATHKSYRFSTRATRNGAGDHSLEKSSGSSHKLVRKSKTHDCVAEADKTDISFSGIQMIDYRNFVPQMPFVPAVAKTIPRKRISLKRSKKGLRDIFHIRKNKPDSLTFLVEKDKNLSSPGCKRELSGSLANYLFKSGESFAPDCLSQDCSDSELQSDSSYDCCNTLCEDVASLKSFDSLTGCGEIFADESSAHLELENSKEVLLRRSKHKDSPAMGSFQGGVEQLASPGQNETVEFAKFWDNINKSVRLHQCALFDKQVRKVPGPDVETARSQAAASVTVPQVLPDEDGDNSKESSTETGTPKSDNQESISTSDEGYYDSFSPGQDDEMKEVQTPGVPSRFPRDSYSGDALYELFYDPNEVKINSVLDDDLCASESFSEQAIEIPLSIYSFHVGAEENMASQPALDIISQGFFHSTWKGKECLLKLCDTELSLTMGIINWLRKHAGLVSSPDSPQSAQSQPEKSNDSSVPTSPEQKVSTEFWCPQHKKDMEVLEQVQRRATKMIRGLEHLSYADRLRKLGLFSLEKRRLRGDLIAAFQYLKGAYRDAGEGLFMRDCSERTRGNGFKLKQGRFRLDLRKKFFNVRVVGPWNGLPKEVVNASSLAAFKVGLDIALDGMV</sequence>
<proteinExistence type="inferred from homology"/>
<evidence type="ECO:0000256" key="4">
    <source>
        <dbReference type="ARBA" id="ARBA00022687"/>
    </source>
</evidence>
<feature type="region of interest" description="Disordered" evidence="7">
    <location>
        <begin position="1"/>
        <end position="36"/>
    </location>
</feature>
<feature type="region of interest" description="Disordered" evidence="7">
    <location>
        <begin position="66"/>
        <end position="87"/>
    </location>
</feature>
<feature type="compositionally biased region" description="Low complexity" evidence="7">
    <location>
        <begin position="502"/>
        <end position="514"/>
    </location>
</feature>
<dbReference type="GO" id="GO:0016055">
    <property type="term" value="P:Wnt signaling pathway"/>
    <property type="evidence" value="ECO:0007669"/>
    <property type="project" value="UniProtKB-KW"/>
</dbReference>
<evidence type="ECO:0000256" key="1">
    <source>
        <dbReference type="ARBA" id="ARBA00004202"/>
    </source>
</evidence>
<comment type="subcellular location">
    <subcellularLocation>
        <location evidence="1">Cell membrane</location>
        <topology evidence="1">Peripheral membrane protein</topology>
    </subcellularLocation>
</comment>
<feature type="compositionally biased region" description="Polar residues" evidence="7">
    <location>
        <begin position="350"/>
        <end position="367"/>
    </location>
</feature>
<evidence type="ECO:0000256" key="7">
    <source>
        <dbReference type="SAM" id="MobiDB-lite"/>
    </source>
</evidence>
<evidence type="ECO:0000256" key="6">
    <source>
        <dbReference type="ARBA" id="ARBA00023136"/>
    </source>
</evidence>
<dbReference type="GO" id="GO:0005546">
    <property type="term" value="F:phosphatidylinositol-4,5-bisphosphate binding"/>
    <property type="evidence" value="ECO:0007669"/>
    <property type="project" value="TreeGrafter"/>
</dbReference>
<name>A0A8B9F6H8_9PSIT</name>
<evidence type="ECO:0000313" key="8">
    <source>
        <dbReference type="Ensembl" id="ENSACOP00000003189.1"/>
    </source>
</evidence>
<feature type="compositionally biased region" description="Polar residues" evidence="7">
    <location>
        <begin position="323"/>
        <end position="333"/>
    </location>
</feature>
<dbReference type="InterPro" id="IPR019003">
    <property type="entry name" value="AMER"/>
</dbReference>
<reference evidence="8" key="2">
    <citation type="submission" date="2025-09" db="UniProtKB">
        <authorList>
            <consortium name="Ensembl"/>
        </authorList>
    </citation>
    <scope>IDENTIFICATION</scope>
</reference>
<feature type="compositionally biased region" description="Polar residues" evidence="7">
    <location>
        <begin position="519"/>
        <end position="531"/>
    </location>
</feature>
<dbReference type="GO" id="GO:0060828">
    <property type="term" value="P:regulation of canonical Wnt signaling pathway"/>
    <property type="evidence" value="ECO:0007669"/>
    <property type="project" value="TreeGrafter"/>
</dbReference>
<comment type="similarity">
    <text evidence="2">Belongs to the Amer family.</text>
</comment>
<dbReference type="PANTHER" id="PTHR22237">
    <property type="entry name" value="APC MEMBRANE RECRUITMENT PROTEIN 2-RELATED"/>
    <property type="match status" value="1"/>
</dbReference>
<keyword evidence="6" id="KW-0472">Membrane</keyword>
<evidence type="ECO:0000256" key="5">
    <source>
        <dbReference type="ARBA" id="ARBA00023121"/>
    </source>
</evidence>
<dbReference type="GO" id="GO:0008013">
    <property type="term" value="F:beta-catenin binding"/>
    <property type="evidence" value="ECO:0007669"/>
    <property type="project" value="TreeGrafter"/>
</dbReference>
<keyword evidence="4" id="KW-0879">Wnt signaling pathway</keyword>
<keyword evidence="5" id="KW-0446">Lipid-binding</keyword>
<feature type="region of interest" description="Disordered" evidence="7">
    <location>
        <begin position="318"/>
        <end position="393"/>
    </location>
</feature>
<dbReference type="Pfam" id="PF09422">
    <property type="entry name" value="AMER"/>
    <property type="match status" value="2"/>
</dbReference>
<reference evidence="8" key="1">
    <citation type="submission" date="2025-08" db="UniProtKB">
        <authorList>
            <consortium name="Ensembl"/>
        </authorList>
    </citation>
    <scope>IDENTIFICATION</scope>
</reference>
<keyword evidence="9" id="KW-1185">Reference proteome</keyword>
<evidence type="ECO:0000256" key="3">
    <source>
        <dbReference type="ARBA" id="ARBA00022475"/>
    </source>
</evidence>
<dbReference type="AlphaFoldDB" id="A0A8B9F6H8"/>
<organism evidence="8 9">
    <name type="scientific">Amazona collaria</name>
    <name type="common">yellow-billed parrot</name>
    <dbReference type="NCBI Taxonomy" id="241587"/>
    <lineage>
        <taxon>Eukaryota</taxon>
        <taxon>Metazoa</taxon>
        <taxon>Chordata</taxon>
        <taxon>Craniata</taxon>
        <taxon>Vertebrata</taxon>
        <taxon>Euteleostomi</taxon>
        <taxon>Archelosauria</taxon>
        <taxon>Archosauria</taxon>
        <taxon>Dinosauria</taxon>
        <taxon>Saurischia</taxon>
        <taxon>Theropoda</taxon>
        <taxon>Coelurosauria</taxon>
        <taxon>Aves</taxon>
        <taxon>Neognathae</taxon>
        <taxon>Neoaves</taxon>
        <taxon>Telluraves</taxon>
        <taxon>Australaves</taxon>
        <taxon>Psittaciformes</taxon>
        <taxon>Psittacidae</taxon>
        <taxon>Amazona</taxon>
    </lineage>
</organism>
<evidence type="ECO:0000256" key="2">
    <source>
        <dbReference type="ARBA" id="ARBA00007750"/>
    </source>
</evidence>
<accession>A0A8B9F6H8</accession>
<dbReference type="Ensembl" id="ENSACOT00000003304.1">
    <property type="protein sequence ID" value="ENSACOP00000003189.1"/>
    <property type="gene ID" value="ENSACOG00000002228.1"/>
</dbReference>
<evidence type="ECO:0000313" key="9">
    <source>
        <dbReference type="Proteomes" id="UP000694522"/>
    </source>
</evidence>
<dbReference type="PANTHER" id="PTHR22237:SF2">
    <property type="entry name" value="APC MEMBRANE RECRUITMENT PROTEIN 3"/>
    <property type="match status" value="1"/>
</dbReference>
<protein>
    <submittedName>
        <fullName evidence="8">APC membrane recruitment protein 3</fullName>
    </submittedName>
</protein>
<feature type="region of interest" description="Disordered" evidence="7">
    <location>
        <begin position="502"/>
        <end position="531"/>
    </location>
</feature>